<feature type="domain" description="PPM-type phosphatase" evidence="4">
    <location>
        <begin position="411"/>
        <end position="628"/>
    </location>
</feature>
<dbReference type="EMBL" id="CADCVP010000047">
    <property type="protein sequence ID" value="CAA9474744.1"/>
    <property type="molecule type" value="Genomic_DNA"/>
</dbReference>
<dbReference type="InterPro" id="IPR036457">
    <property type="entry name" value="PPM-type-like_dom_sf"/>
</dbReference>
<dbReference type="InterPro" id="IPR000700">
    <property type="entry name" value="PAS-assoc_C"/>
</dbReference>
<dbReference type="Pfam" id="PF08448">
    <property type="entry name" value="PAS_4"/>
    <property type="match status" value="1"/>
</dbReference>
<evidence type="ECO:0000256" key="1">
    <source>
        <dbReference type="ARBA" id="ARBA00022801"/>
    </source>
</evidence>
<gene>
    <name evidence="5" type="ORF">AVDCRST_MAG69-341</name>
</gene>
<evidence type="ECO:0000259" key="4">
    <source>
        <dbReference type="PROSITE" id="PS51746"/>
    </source>
</evidence>
<dbReference type="AlphaFoldDB" id="A0A6J4RIW2"/>
<dbReference type="SMART" id="SM00065">
    <property type="entry name" value="GAF"/>
    <property type="match status" value="1"/>
</dbReference>
<proteinExistence type="predicted"/>
<name>A0A6J4RIW2_9ACTN</name>
<reference evidence="5" key="1">
    <citation type="submission" date="2020-02" db="EMBL/GenBank/DDBJ databases">
        <authorList>
            <person name="Meier V. D."/>
        </authorList>
    </citation>
    <scope>NUCLEOTIDE SEQUENCE</scope>
    <source>
        <strain evidence="5">AVDCRST_MAG69</strain>
    </source>
</reference>
<feature type="compositionally biased region" description="Basic and acidic residues" evidence="2">
    <location>
        <begin position="187"/>
        <end position="208"/>
    </location>
</feature>
<organism evidence="5">
    <name type="scientific">uncultured Solirubrobacteraceae bacterium</name>
    <dbReference type="NCBI Taxonomy" id="1162706"/>
    <lineage>
        <taxon>Bacteria</taxon>
        <taxon>Bacillati</taxon>
        <taxon>Actinomycetota</taxon>
        <taxon>Thermoleophilia</taxon>
        <taxon>Solirubrobacterales</taxon>
        <taxon>Solirubrobacteraceae</taxon>
        <taxon>environmental samples</taxon>
    </lineage>
</organism>
<dbReference type="PANTHER" id="PTHR43156:SF2">
    <property type="entry name" value="STAGE II SPORULATION PROTEIN E"/>
    <property type="match status" value="1"/>
</dbReference>
<dbReference type="InterPro" id="IPR029016">
    <property type="entry name" value="GAF-like_dom_sf"/>
</dbReference>
<dbReference type="SUPFAM" id="SSF81606">
    <property type="entry name" value="PP2C-like"/>
    <property type="match status" value="1"/>
</dbReference>
<dbReference type="InterPro" id="IPR035965">
    <property type="entry name" value="PAS-like_dom_sf"/>
</dbReference>
<dbReference type="SUPFAM" id="SSF55781">
    <property type="entry name" value="GAF domain-like"/>
    <property type="match status" value="1"/>
</dbReference>
<dbReference type="InterPro" id="IPR001932">
    <property type="entry name" value="PPM-type_phosphatase-like_dom"/>
</dbReference>
<dbReference type="Pfam" id="PF07228">
    <property type="entry name" value="SpoIIE"/>
    <property type="match status" value="1"/>
</dbReference>
<accession>A0A6J4RIW2</accession>
<dbReference type="Pfam" id="PF01590">
    <property type="entry name" value="GAF"/>
    <property type="match status" value="1"/>
</dbReference>
<dbReference type="PANTHER" id="PTHR43156">
    <property type="entry name" value="STAGE II SPORULATION PROTEIN E-RELATED"/>
    <property type="match status" value="1"/>
</dbReference>
<feature type="domain" description="PAC" evidence="3">
    <location>
        <begin position="106"/>
        <end position="160"/>
    </location>
</feature>
<dbReference type="SUPFAM" id="SSF55785">
    <property type="entry name" value="PYP-like sensor domain (PAS domain)"/>
    <property type="match status" value="1"/>
</dbReference>
<evidence type="ECO:0000313" key="5">
    <source>
        <dbReference type="EMBL" id="CAA9474744.1"/>
    </source>
</evidence>
<dbReference type="InterPro" id="IPR003018">
    <property type="entry name" value="GAF"/>
</dbReference>
<dbReference type="PROSITE" id="PS50113">
    <property type="entry name" value="PAC"/>
    <property type="match status" value="1"/>
</dbReference>
<evidence type="ECO:0000256" key="2">
    <source>
        <dbReference type="SAM" id="MobiDB-lite"/>
    </source>
</evidence>
<keyword evidence="1" id="KW-0378">Hydrolase</keyword>
<sequence length="631" mass="68316">MHDQPPPRTSAPRDAADAPSSASARVGASEAQASAQLDALVDAAPVGIGFWNTELRYERLNDALAELNGAPADFHLGRTPEEVMGEMGVSIMRCLRQAIDTRRPVFELELSAVIKGRGPEPQHRQGSWFPVFDQEGKVVGVGGVARDVSARHRAEKERTRLLRDALTARAHAEAARLRSQSMQQEAEQARREAEDARREADLARRDAERAQERTQILVEVSTKMASSMDLADSLEHLARAAVPLLADWCAITTVGTGGVLTTEAVAHVDAERAQRNFDHFRRYPSRRDAPHGPGRVIATGKLELLPEVTDEQLQAVAVDEHHLEGLRSLDARSALVVPLRASDITVGALTLVLSDSRRRFSDEDIALAQAIADRTALHLRNAQLYTERTHIARTLQASLLPRDLPNVPGVDIAARYKPAGAENEVGGDFYDVFHAEDDVWIALLGDVAGKGADAAAVTSLARHTLRTSALHVGSPAANLATLNRALLAEVTTSRFCTVLYARICPAEDSVLLTFANGGHLAPRVLRRGRPVERLDVTGTLVGAITDARFEEVELRLHPGDLVLMFTDGVTEVRESGRPPDYGEAQLDATLAALAGASAEEVVAAVESRAMELHGGEPRDDMAVVAIRMPDR</sequence>
<evidence type="ECO:0000259" key="3">
    <source>
        <dbReference type="PROSITE" id="PS50113"/>
    </source>
</evidence>
<dbReference type="GO" id="GO:0016791">
    <property type="term" value="F:phosphatase activity"/>
    <property type="evidence" value="ECO:0007669"/>
    <property type="project" value="TreeGrafter"/>
</dbReference>
<dbReference type="SMART" id="SM00331">
    <property type="entry name" value="PP2C_SIG"/>
    <property type="match status" value="1"/>
</dbReference>
<dbReference type="PROSITE" id="PS51746">
    <property type="entry name" value="PPM_2"/>
    <property type="match status" value="1"/>
</dbReference>
<feature type="compositionally biased region" description="Low complexity" evidence="2">
    <location>
        <begin position="10"/>
        <end position="25"/>
    </location>
</feature>
<feature type="region of interest" description="Disordered" evidence="2">
    <location>
        <begin position="1"/>
        <end position="29"/>
    </location>
</feature>
<protein>
    <submittedName>
        <fullName evidence="5">Serine phosphatase RsbU, regulator of sigma subunit</fullName>
    </submittedName>
</protein>
<dbReference type="InterPro" id="IPR052016">
    <property type="entry name" value="Bact_Sigma-Reg"/>
</dbReference>
<dbReference type="Gene3D" id="3.30.450.20">
    <property type="entry name" value="PAS domain"/>
    <property type="match status" value="1"/>
</dbReference>
<dbReference type="Gene3D" id="3.30.450.40">
    <property type="match status" value="1"/>
</dbReference>
<dbReference type="InterPro" id="IPR013656">
    <property type="entry name" value="PAS_4"/>
</dbReference>
<feature type="region of interest" description="Disordered" evidence="2">
    <location>
        <begin position="173"/>
        <end position="208"/>
    </location>
</feature>
<dbReference type="Gene3D" id="3.60.40.10">
    <property type="entry name" value="PPM-type phosphatase domain"/>
    <property type="match status" value="1"/>
</dbReference>